<evidence type="ECO:0000313" key="3">
    <source>
        <dbReference type="EMBL" id="KAB8171256.1"/>
    </source>
</evidence>
<reference evidence="3 4" key="1">
    <citation type="submission" date="2019-10" db="EMBL/GenBank/DDBJ databases">
        <title>Lysobacter alkalisoli sp. nov., isolated from saline-alkaline soil.</title>
        <authorList>
            <person name="Sun J.-Q."/>
        </authorList>
    </citation>
    <scope>NUCLEOTIDE SEQUENCE [LARGE SCALE GENOMIC DNA]</scope>
    <source>
        <strain evidence="3 4">KCTC 42381</strain>
    </source>
</reference>
<dbReference type="Pfam" id="PF24346">
    <property type="entry name" value="DUF7507"/>
    <property type="match status" value="3"/>
</dbReference>
<accession>A0A508A8K2</accession>
<dbReference type="InterPro" id="IPR006665">
    <property type="entry name" value="OmpA-like"/>
</dbReference>
<protein>
    <submittedName>
        <fullName evidence="3">DUF11 domain-containing protein</fullName>
    </submittedName>
</protein>
<dbReference type="AlphaFoldDB" id="A0A508A8K2"/>
<dbReference type="GO" id="GO:0016020">
    <property type="term" value="C:membrane"/>
    <property type="evidence" value="ECO:0007669"/>
    <property type="project" value="UniProtKB-SubCell"/>
</dbReference>
<dbReference type="EMBL" id="VICD02000277">
    <property type="protein sequence ID" value="KAB8171256.1"/>
    <property type="molecule type" value="Genomic_DNA"/>
</dbReference>
<dbReference type="InterPro" id="IPR047589">
    <property type="entry name" value="DUF11_rpt"/>
</dbReference>
<dbReference type="PROSITE" id="PS51123">
    <property type="entry name" value="OMPA_2"/>
    <property type="match status" value="1"/>
</dbReference>
<gene>
    <name evidence="3" type="ORF">FKV24_015715</name>
</gene>
<feature type="non-terminal residue" evidence="3">
    <location>
        <position position="1"/>
    </location>
</feature>
<comment type="caution">
    <text evidence="3">The sequence shown here is derived from an EMBL/GenBank/DDBJ whole genome shotgun (WGS) entry which is preliminary data.</text>
</comment>
<dbReference type="InterPro" id="IPR055354">
    <property type="entry name" value="DUF7507"/>
</dbReference>
<sequence>TPNSQTCATLAPGADCVLVGTYTVTQADVDAGEVVNTGTGESDETPPQTTPPVTTPIDQDPELSLTKALTNAPSPIVLGSVLEYTVTASNSGNVTLHNVVVGDDLITPNSQICATLAPGADCVLVGTYTVTQADVDAGEVVNTGTGESDETPPQTTPPVTTPIEQNPAIETTKTAALIVDNGTPGVGNAGDVIAYAVTATNTGNVTLANLTVMDSLEGGAPVALTCAPTTLAPGETATCESYEHTITQAEAGAAKRTIDNNVVTSAQTTRGAAPVSVEATSQAVVEVEADPVTVRAIKTASPRDVRPGDLVRYSVVLENTGDIDVIDAVLIDTPPAGFNFVEGTLTVTDRDGAGRLVGTRPIRVDQIDIAVGDRATVSYLLRVGAGVGPGVHTNSAYLEDRGETVSNVATADVQIVSDPLMDDSLILGTVFDDGDGDGWQDSAALTGVRVRGGFAADAYVAGSTTIDRGQGAQPLADASAPLLHGVEVGAIDGRQSEADPASARTVTISQTLSDLRFSDDFELSSAQGVVLRMDAAGNTRLVSDGGEAGRGQSAAVPTVERRVSQVEGGYRVDYVIGNAGIEERGIPGVRIATVEGLLVETDPYGRFHLVGIDGGRQERGRNFTMKIDPATLPPGTAFTTDNPQVRRITPGVPVRFDFGVKLPSGRVGGGEETVEMELGEVLFEPGSAGIRDGHQAVLEAMAAQVRARQGGEVVIAADGDSQALAYARARAVQDALLALLTPEQATALSISLRTDVDDAGSGLLTLAPSPVLGSVLFDTDSARVRDEFAPLLERIAGDIEAMGGGAIAIVGHADRRGAQAYNDALGLRRAKAVFDAIAARLSPPVRARLRVEISDDPTRPVGFRGQ</sequence>
<dbReference type="Pfam" id="PF01345">
    <property type="entry name" value="DUF11"/>
    <property type="match status" value="1"/>
</dbReference>
<dbReference type="SUPFAM" id="SSF103088">
    <property type="entry name" value="OmpA-like"/>
    <property type="match status" value="2"/>
</dbReference>
<dbReference type="CDD" id="cd07185">
    <property type="entry name" value="OmpA_C-like"/>
    <property type="match status" value="1"/>
</dbReference>
<evidence type="ECO:0000256" key="2">
    <source>
        <dbReference type="ARBA" id="ARBA00023136"/>
    </source>
</evidence>
<name>A0A508A8K2_9GAMM</name>
<evidence type="ECO:0000313" key="4">
    <source>
        <dbReference type="Proteomes" id="UP000320431"/>
    </source>
</evidence>
<proteinExistence type="predicted"/>
<dbReference type="InterPro" id="IPR001434">
    <property type="entry name" value="OmcB-like_DUF11"/>
</dbReference>
<dbReference type="PRINTS" id="PR01021">
    <property type="entry name" value="OMPADOMAIN"/>
</dbReference>
<evidence type="ECO:0000256" key="1">
    <source>
        <dbReference type="ARBA" id="ARBA00004370"/>
    </source>
</evidence>
<dbReference type="NCBIfam" id="TIGR01451">
    <property type="entry name" value="B_ant_repeat"/>
    <property type="match status" value="3"/>
</dbReference>
<dbReference type="InterPro" id="IPR051172">
    <property type="entry name" value="Chlamydia_OmcB"/>
</dbReference>
<dbReference type="Proteomes" id="UP000320431">
    <property type="component" value="Unassembled WGS sequence"/>
</dbReference>
<dbReference type="InterPro" id="IPR006664">
    <property type="entry name" value="OMP_bac"/>
</dbReference>
<comment type="subcellular location">
    <subcellularLocation>
        <location evidence="1">Membrane</location>
    </subcellularLocation>
</comment>
<dbReference type="Pfam" id="PF00691">
    <property type="entry name" value="OmpA"/>
    <property type="match status" value="1"/>
</dbReference>
<dbReference type="InterPro" id="IPR036737">
    <property type="entry name" value="OmpA-like_sf"/>
</dbReference>
<dbReference type="PANTHER" id="PTHR34819:SF3">
    <property type="entry name" value="CELL SURFACE PROTEIN"/>
    <property type="match status" value="1"/>
</dbReference>
<dbReference type="RefSeq" id="WP_141483060.1">
    <property type="nucleotide sequence ID" value="NZ_VICD02000277.1"/>
</dbReference>
<dbReference type="PANTHER" id="PTHR34819">
    <property type="entry name" value="LARGE CYSTEINE-RICH PERIPLASMIC PROTEIN OMCB"/>
    <property type="match status" value="1"/>
</dbReference>
<keyword evidence="2" id="KW-0472">Membrane</keyword>
<dbReference type="Gene3D" id="3.30.1330.60">
    <property type="entry name" value="OmpA-like domain"/>
    <property type="match status" value="1"/>
</dbReference>
<organism evidence="3 4">
    <name type="scientific">Marilutibacter maris</name>
    <dbReference type="NCBI Taxonomy" id="1605891"/>
    <lineage>
        <taxon>Bacteria</taxon>
        <taxon>Pseudomonadati</taxon>
        <taxon>Pseudomonadota</taxon>
        <taxon>Gammaproteobacteria</taxon>
        <taxon>Lysobacterales</taxon>
        <taxon>Lysobacteraceae</taxon>
        <taxon>Marilutibacter</taxon>
    </lineage>
</organism>